<reference evidence="6" key="1">
    <citation type="submission" date="2025-08" db="UniProtKB">
        <authorList>
            <consortium name="RefSeq"/>
        </authorList>
    </citation>
    <scope>IDENTIFICATION</scope>
</reference>
<dbReference type="PANTHER" id="PTHR15416">
    <property type="entry name" value="CAMP-DEPENDENT PROTEIN KINASE INHIBITOR/PKI"/>
    <property type="match status" value="1"/>
</dbReference>
<comment type="function">
    <text evidence="1">Extremely potent competitive inhibitor of cAMP-dependent protein kinase activity, this protein interacts with the catalytic subunit of the enzyme after the cAMP-induced dissociation of its regulatory chains.</text>
</comment>
<feature type="compositionally biased region" description="Polar residues" evidence="4">
    <location>
        <begin position="122"/>
        <end position="145"/>
    </location>
</feature>
<feature type="compositionally biased region" description="Low complexity" evidence="4">
    <location>
        <begin position="49"/>
        <end position="64"/>
    </location>
</feature>
<evidence type="ECO:0000313" key="6">
    <source>
        <dbReference type="RefSeq" id="XP_011502899.1"/>
    </source>
</evidence>
<dbReference type="Proteomes" id="UP000695007">
    <property type="component" value="Unplaced"/>
</dbReference>
<evidence type="ECO:0000256" key="2">
    <source>
        <dbReference type="ARBA" id="ARBA00006393"/>
    </source>
</evidence>
<evidence type="ECO:0000256" key="3">
    <source>
        <dbReference type="ARBA" id="ARBA00023013"/>
    </source>
</evidence>
<gene>
    <name evidence="6" type="primary">LOC105366232</name>
</gene>
<accession>A0AAJ6YRJ4</accession>
<organism evidence="5 6">
    <name type="scientific">Ceratosolen solmsi marchali</name>
    <dbReference type="NCBI Taxonomy" id="326594"/>
    <lineage>
        <taxon>Eukaryota</taxon>
        <taxon>Metazoa</taxon>
        <taxon>Ecdysozoa</taxon>
        <taxon>Arthropoda</taxon>
        <taxon>Hexapoda</taxon>
        <taxon>Insecta</taxon>
        <taxon>Pterygota</taxon>
        <taxon>Neoptera</taxon>
        <taxon>Endopterygota</taxon>
        <taxon>Hymenoptera</taxon>
        <taxon>Apocrita</taxon>
        <taxon>Proctotrupomorpha</taxon>
        <taxon>Chalcidoidea</taxon>
        <taxon>Agaonidae</taxon>
        <taxon>Agaoninae</taxon>
        <taxon>Ceratosolen</taxon>
    </lineage>
</organism>
<keyword evidence="5" id="KW-1185">Reference proteome</keyword>
<dbReference type="KEGG" id="csol:105366232"/>
<feature type="region of interest" description="Disordered" evidence="4">
    <location>
        <begin position="41"/>
        <end position="75"/>
    </location>
</feature>
<keyword evidence="3" id="KW-0649">Protein kinase inhibitor</keyword>
<dbReference type="InterPro" id="IPR004171">
    <property type="entry name" value="cAMP_dep_PKI"/>
</dbReference>
<dbReference type="RefSeq" id="XP_011502899.1">
    <property type="nucleotide sequence ID" value="XM_011504597.1"/>
</dbReference>
<protein>
    <submittedName>
        <fullName evidence="6">Uncharacterized protein LOC105366232</fullName>
    </submittedName>
</protein>
<proteinExistence type="inferred from homology"/>
<name>A0AAJ6YRJ4_9HYME</name>
<feature type="region of interest" description="Disordered" evidence="4">
    <location>
        <begin position="88"/>
        <end position="145"/>
    </location>
</feature>
<dbReference type="GO" id="GO:0004862">
    <property type="term" value="F:cAMP-dependent protein kinase inhibitor activity"/>
    <property type="evidence" value="ECO:0007669"/>
    <property type="project" value="InterPro"/>
</dbReference>
<comment type="similarity">
    <text evidence="2">Belongs to the PKI family.</text>
</comment>
<dbReference type="GeneID" id="105366232"/>
<evidence type="ECO:0000256" key="4">
    <source>
        <dbReference type="SAM" id="MobiDB-lite"/>
    </source>
</evidence>
<evidence type="ECO:0000256" key="1">
    <source>
        <dbReference type="ARBA" id="ARBA00002844"/>
    </source>
</evidence>
<dbReference type="Pfam" id="PF02827">
    <property type="entry name" value="PKI"/>
    <property type="match status" value="1"/>
</dbReference>
<evidence type="ECO:0000313" key="5">
    <source>
        <dbReference type="Proteomes" id="UP000695007"/>
    </source>
</evidence>
<dbReference type="AlphaFoldDB" id="A0AAJ6YRJ4"/>
<sequence>MRTQVKQQKVPTNAVGVPVSGRLRKCRRGKRLFRVQALKMLSQKHSEPASGSESSDCKSSSDGAAAGGSGAGGVAVTLTCYDNTQEFLSTGRTGRRNAIPDIHGRHADTDTADLPQRLEALTTDSTEANGTRSQPEAEPTQQNVG</sequence>